<dbReference type="InterPro" id="IPR000014">
    <property type="entry name" value="PAS"/>
</dbReference>
<dbReference type="GO" id="GO:0000155">
    <property type="term" value="F:phosphorelay sensor kinase activity"/>
    <property type="evidence" value="ECO:0007669"/>
    <property type="project" value="InterPro"/>
</dbReference>
<organism evidence="10 11">
    <name type="scientific">Fibrella aestuarina BUZ 2</name>
    <dbReference type="NCBI Taxonomy" id="1166018"/>
    <lineage>
        <taxon>Bacteria</taxon>
        <taxon>Pseudomonadati</taxon>
        <taxon>Bacteroidota</taxon>
        <taxon>Cytophagia</taxon>
        <taxon>Cytophagales</taxon>
        <taxon>Spirosomataceae</taxon>
        <taxon>Fibrella</taxon>
    </lineage>
</organism>
<comment type="catalytic activity">
    <reaction evidence="1">
        <text>ATP + protein L-histidine = ADP + protein N-phospho-L-histidine.</text>
        <dbReference type="EC" id="2.7.13.3"/>
    </reaction>
</comment>
<dbReference type="CDD" id="cd00130">
    <property type="entry name" value="PAS"/>
    <property type="match status" value="1"/>
</dbReference>
<dbReference type="SMART" id="SM00388">
    <property type="entry name" value="HisKA"/>
    <property type="match status" value="1"/>
</dbReference>
<dbReference type="EC" id="2.7.13.3" evidence="2"/>
<dbReference type="Pfam" id="PF08447">
    <property type="entry name" value="PAS_3"/>
    <property type="match status" value="1"/>
</dbReference>
<dbReference type="Gene3D" id="2.10.70.100">
    <property type="match status" value="1"/>
</dbReference>
<dbReference type="RefSeq" id="WP_015332194.1">
    <property type="nucleotide sequence ID" value="NC_020054.1"/>
</dbReference>
<keyword evidence="11" id="KW-1185">Reference proteome</keyword>
<dbReference type="Pfam" id="PF08448">
    <property type="entry name" value="PAS_4"/>
    <property type="match status" value="1"/>
</dbReference>
<dbReference type="Pfam" id="PF02518">
    <property type="entry name" value="HATPase_c"/>
    <property type="match status" value="1"/>
</dbReference>
<keyword evidence="6" id="KW-0175">Coiled coil</keyword>
<dbReference type="InterPro" id="IPR035965">
    <property type="entry name" value="PAS-like_dom_sf"/>
</dbReference>
<sequence>MSFPFWSGNQAEQDRLQYALQAAQIGTWNLDVSRQQVWWDERCQELYGLRGQDVVSYQQLLASIYEDDRPRMEQAIQAALEPSSTGYYDVQFRTSTTQTVDGQPRWLHAQGRAYVDVRGAAYRLSGVVRDITAQVQTRQQLEISKARFRSLVANSPTATVLFVGPQIVIDSVNKPMLRIWGKDESVMGQPVHEVMPELAGQPFLDLLRRVYDTGESYHQAETRARVVVEGQWQESWFNFAYNPVYAPDGSIYGVLNTATDVTAQVVALRASEQRYRRLSEELEQRVNQRTQELNLANQDLKRSNENLQQFAYIASHDLQEPLRKIQSFGDLVLRQTAAPLDDQSRFMLQRMVEAGNRMSALVNDLLTFSRVKTRQEAFKQVSLQKIMARVLDTLDLAIEQTGASIHLQALPRVNGDEMQLGQLFQNLLSNSLKFAAGDRTPVISITVGEQERATLPPDVVPSGHAERFHRIGVVDNGIGFDTKYLDRIFQVFQRLHGKNQYTGTGIGLAICQRVVENHGGAITAQSQPGQGSTFIVYLPVP</sequence>
<dbReference type="PROSITE" id="PS50112">
    <property type="entry name" value="PAS"/>
    <property type="match status" value="1"/>
</dbReference>
<dbReference type="PATRIC" id="fig|1166018.3.peg.4857"/>
<dbReference type="eggNOG" id="COG4251">
    <property type="taxonomic scope" value="Bacteria"/>
</dbReference>
<keyword evidence="5" id="KW-0418">Kinase</keyword>
<dbReference type="SUPFAM" id="SSF55785">
    <property type="entry name" value="PYP-like sensor domain (PAS domain)"/>
    <property type="match status" value="2"/>
</dbReference>
<dbReference type="FunFam" id="3.30.565.10:FF:000006">
    <property type="entry name" value="Sensor histidine kinase WalK"/>
    <property type="match status" value="1"/>
</dbReference>
<accession>I0KAE2</accession>
<dbReference type="InterPro" id="IPR003661">
    <property type="entry name" value="HisK_dim/P_dom"/>
</dbReference>
<dbReference type="PROSITE" id="PS50109">
    <property type="entry name" value="HIS_KIN"/>
    <property type="match status" value="1"/>
</dbReference>
<dbReference type="STRING" id="1166018.FAES_3086"/>
<dbReference type="InterPro" id="IPR036097">
    <property type="entry name" value="HisK_dim/P_sf"/>
</dbReference>
<dbReference type="NCBIfam" id="TIGR00229">
    <property type="entry name" value="sensory_box"/>
    <property type="match status" value="2"/>
</dbReference>
<evidence type="ECO:0000259" key="8">
    <source>
        <dbReference type="PROSITE" id="PS50112"/>
    </source>
</evidence>
<dbReference type="InterPro" id="IPR003594">
    <property type="entry name" value="HATPase_dom"/>
</dbReference>
<proteinExistence type="predicted"/>
<dbReference type="SMART" id="SM00091">
    <property type="entry name" value="PAS"/>
    <property type="match status" value="2"/>
</dbReference>
<reference evidence="10 11" key="1">
    <citation type="journal article" date="2012" name="J. Bacteriol.">
        <title>Genome Sequence of Fibrella aestuarina BUZ 2T, a Filamentous Marine Bacterium.</title>
        <authorList>
            <person name="Filippini M."/>
            <person name="Qi W."/>
            <person name="Blom J."/>
            <person name="Goesmann A."/>
            <person name="Smits T.H."/>
            <person name="Bagheri H.C."/>
        </authorList>
    </citation>
    <scope>NUCLEOTIDE SEQUENCE [LARGE SCALE GENOMIC DNA]</scope>
    <source>
        <strain evidence="11">BUZ 2T</strain>
    </source>
</reference>
<evidence type="ECO:0000313" key="10">
    <source>
        <dbReference type="EMBL" id="CCH01095.1"/>
    </source>
</evidence>
<dbReference type="KEGG" id="fae:FAES_3086"/>
<dbReference type="Gene3D" id="3.30.450.20">
    <property type="entry name" value="PAS domain"/>
    <property type="match status" value="2"/>
</dbReference>
<evidence type="ECO:0000256" key="3">
    <source>
        <dbReference type="ARBA" id="ARBA00022553"/>
    </source>
</evidence>
<evidence type="ECO:0000313" key="11">
    <source>
        <dbReference type="Proteomes" id="UP000011058"/>
    </source>
</evidence>
<dbReference type="SMART" id="SM00387">
    <property type="entry name" value="HATPase_c"/>
    <property type="match status" value="1"/>
</dbReference>
<evidence type="ECO:0000256" key="2">
    <source>
        <dbReference type="ARBA" id="ARBA00012438"/>
    </source>
</evidence>
<gene>
    <name evidence="10" type="ORF">FAES_3086</name>
</gene>
<dbReference type="Gene3D" id="1.10.287.130">
    <property type="match status" value="1"/>
</dbReference>
<evidence type="ECO:0000256" key="4">
    <source>
        <dbReference type="ARBA" id="ARBA00022679"/>
    </source>
</evidence>
<evidence type="ECO:0000256" key="5">
    <source>
        <dbReference type="ARBA" id="ARBA00022777"/>
    </source>
</evidence>
<dbReference type="OrthoDB" id="9124519at2"/>
<dbReference type="PRINTS" id="PR00344">
    <property type="entry name" value="BCTRLSENSOR"/>
</dbReference>
<keyword evidence="4 10" id="KW-0808">Transferase</keyword>
<name>I0KAE2_9BACT</name>
<dbReference type="EMBL" id="HE796683">
    <property type="protein sequence ID" value="CCH01095.1"/>
    <property type="molecule type" value="Genomic_DNA"/>
</dbReference>
<dbReference type="InterPro" id="IPR013655">
    <property type="entry name" value="PAS_fold_3"/>
</dbReference>
<dbReference type="PANTHER" id="PTHR43304">
    <property type="entry name" value="PHYTOCHROME-LIKE PROTEIN CPH1"/>
    <property type="match status" value="1"/>
</dbReference>
<dbReference type="HOGENOM" id="CLU_000445_114_71_10"/>
<dbReference type="InterPro" id="IPR000700">
    <property type="entry name" value="PAS-assoc_C"/>
</dbReference>
<keyword evidence="3" id="KW-0597">Phosphoprotein</keyword>
<feature type="domain" description="PAC" evidence="9">
    <location>
        <begin position="88"/>
        <end position="143"/>
    </location>
</feature>
<dbReference type="SUPFAM" id="SSF55874">
    <property type="entry name" value="ATPase domain of HSP90 chaperone/DNA topoisomerase II/histidine kinase"/>
    <property type="match status" value="1"/>
</dbReference>
<protein>
    <recommendedName>
        <fullName evidence="2">histidine kinase</fullName>
        <ecNumber evidence="2">2.7.13.3</ecNumber>
    </recommendedName>
</protein>
<evidence type="ECO:0000256" key="6">
    <source>
        <dbReference type="SAM" id="Coils"/>
    </source>
</evidence>
<feature type="coiled-coil region" evidence="6">
    <location>
        <begin position="268"/>
        <end position="306"/>
    </location>
</feature>
<evidence type="ECO:0000256" key="1">
    <source>
        <dbReference type="ARBA" id="ARBA00000085"/>
    </source>
</evidence>
<dbReference type="Gene3D" id="3.30.565.10">
    <property type="entry name" value="Histidine kinase-like ATPase, C-terminal domain"/>
    <property type="match status" value="1"/>
</dbReference>
<dbReference type="PROSITE" id="PS50113">
    <property type="entry name" value="PAC"/>
    <property type="match status" value="1"/>
</dbReference>
<dbReference type="InterPro" id="IPR036890">
    <property type="entry name" value="HATPase_C_sf"/>
</dbReference>
<dbReference type="PANTHER" id="PTHR43304:SF1">
    <property type="entry name" value="PAC DOMAIN-CONTAINING PROTEIN"/>
    <property type="match status" value="1"/>
</dbReference>
<dbReference type="InterPro" id="IPR004358">
    <property type="entry name" value="Sig_transdc_His_kin-like_C"/>
</dbReference>
<dbReference type="Pfam" id="PF00512">
    <property type="entry name" value="HisKA"/>
    <property type="match status" value="1"/>
</dbReference>
<feature type="domain" description="PAS" evidence="8">
    <location>
        <begin position="12"/>
        <end position="83"/>
    </location>
</feature>
<feature type="domain" description="Histidine kinase" evidence="7">
    <location>
        <begin position="313"/>
        <end position="541"/>
    </location>
</feature>
<evidence type="ECO:0000259" key="7">
    <source>
        <dbReference type="PROSITE" id="PS50109"/>
    </source>
</evidence>
<dbReference type="InterPro" id="IPR052162">
    <property type="entry name" value="Sensor_kinase/Photoreceptor"/>
</dbReference>
<dbReference type="AlphaFoldDB" id="I0KAE2"/>
<dbReference type="InterPro" id="IPR013656">
    <property type="entry name" value="PAS_4"/>
</dbReference>
<dbReference type="CDD" id="cd00082">
    <property type="entry name" value="HisKA"/>
    <property type="match status" value="1"/>
</dbReference>
<dbReference type="Proteomes" id="UP000011058">
    <property type="component" value="Chromosome"/>
</dbReference>
<dbReference type="SUPFAM" id="SSF47384">
    <property type="entry name" value="Homodimeric domain of signal transducing histidine kinase"/>
    <property type="match status" value="1"/>
</dbReference>
<dbReference type="InterPro" id="IPR005467">
    <property type="entry name" value="His_kinase_dom"/>
</dbReference>
<evidence type="ECO:0000259" key="9">
    <source>
        <dbReference type="PROSITE" id="PS50113"/>
    </source>
</evidence>